<dbReference type="WBParaSite" id="nRc.2.0.1.t02557-RA">
    <property type="protein sequence ID" value="nRc.2.0.1.t02557-RA"/>
    <property type="gene ID" value="nRc.2.0.1.g02557"/>
</dbReference>
<organism evidence="2 3">
    <name type="scientific">Romanomermis culicivorax</name>
    <name type="common">Nematode worm</name>
    <dbReference type="NCBI Taxonomy" id="13658"/>
    <lineage>
        <taxon>Eukaryota</taxon>
        <taxon>Metazoa</taxon>
        <taxon>Ecdysozoa</taxon>
        <taxon>Nematoda</taxon>
        <taxon>Enoplea</taxon>
        <taxon>Dorylaimia</taxon>
        <taxon>Mermithida</taxon>
        <taxon>Mermithoidea</taxon>
        <taxon>Mermithidae</taxon>
        <taxon>Romanomermis</taxon>
    </lineage>
</organism>
<feature type="compositionally biased region" description="Polar residues" evidence="1">
    <location>
        <begin position="77"/>
        <end position="93"/>
    </location>
</feature>
<evidence type="ECO:0000256" key="1">
    <source>
        <dbReference type="SAM" id="MobiDB-lite"/>
    </source>
</evidence>
<name>A0A915HMI8_ROMCU</name>
<sequence>MSALNLDTHGQRIRKTTQYEHSVKWKTQQQEEVEHRKAHKMRMMDELHTRRTPLPSTSSTERGKMPSERTSPPGEQRIQQKARQMAGQPSSTT</sequence>
<keyword evidence="2" id="KW-1185">Reference proteome</keyword>
<reference evidence="3" key="1">
    <citation type="submission" date="2022-11" db="UniProtKB">
        <authorList>
            <consortium name="WormBaseParasite"/>
        </authorList>
    </citation>
    <scope>IDENTIFICATION</scope>
</reference>
<protein>
    <submittedName>
        <fullName evidence="3">Uncharacterized protein</fullName>
    </submittedName>
</protein>
<evidence type="ECO:0000313" key="2">
    <source>
        <dbReference type="Proteomes" id="UP000887565"/>
    </source>
</evidence>
<dbReference type="AlphaFoldDB" id="A0A915HMI8"/>
<feature type="region of interest" description="Disordered" evidence="1">
    <location>
        <begin position="1"/>
        <end position="93"/>
    </location>
</feature>
<dbReference type="Proteomes" id="UP000887565">
    <property type="component" value="Unplaced"/>
</dbReference>
<evidence type="ECO:0000313" key="3">
    <source>
        <dbReference type="WBParaSite" id="nRc.2.0.1.t02557-RA"/>
    </source>
</evidence>
<proteinExistence type="predicted"/>
<accession>A0A915HMI8</accession>